<organism evidence="3 4">
    <name type="scientific">Pandoraea thiooxydans</name>
    <dbReference type="NCBI Taxonomy" id="445709"/>
    <lineage>
        <taxon>Bacteria</taxon>
        <taxon>Pseudomonadati</taxon>
        <taxon>Pseudomonadota</taxon>
        <taxon>Betaproteobacteria</taxon>
        <taxon>Burkholderiales</taxon>
        <taxon>Burkholderiaceae</taxon>
        <taxon>Pandoraea</taxon>
    </lineage>
</organism>
<dbReference type="Proteomes" id="UP000036700">
    <property type="component" value="Chromosome"/>
</dbReference>
<dbReference type="AlphaFoldDB" id="A0A0G3ERG4"/>
<dbReference type="KEGG" id="ptx:ABW99_10725"/>
<keyword evidence="1" id="KW-0812">Transmembrane</keyword>
<dbReference type="Pfam" id="PF07811">
    <property type="entry name" value="TadE"/>
    <property type="match status" value="1"/>
</dbReference>
<evidence type="ECO:0000313" key="3">
    <source>
        <dbReference type="EMBL" id="AKJ68614.2"/>
    </source>
</evidence>
<evidence type="ECO:0000259" key="2">
    <source>
        <dbReference type="Pfam" id="PF07811"/>
    </source>
</evidence>
<evidence type="ECO:0000313" key="4">
    <source>
        <dbReference type="Proteomes" id="UP000036700"/>
    </source>
</evidence>
<dbReference type="InterPro" id="IPR012495">
    <property type="entry name" value="TadE-like_dom"/>
</dbReference>
<sequence length="151" mass="15905">MRGVAAVEFALVAIPMALLLSGIVDFGYAFFQYNTLVKSTRDAVRLLSTYSPTSSDYPLAAAKCYAVYGNGSCSGSPLAPGLTTAMVVVCDPVNTSGCTGTYQNVQTDPSGDTINLVQVKITGFAFTQLVGFFQIGNLVFGDISCVMRQVS</sequence>
<protein>
    <submittedName>
        <fullName evidence="3">Pilus assembly protein TadG</fullName>
    </submittedName>
</protein>
<keyword evidence="1" id="KW-1133">Transmembrane helix</keyword>
<dbReference type="OrthoDB" id="7026216at2"/>
<proteinExistence type="predicted"/>
<gene>
    <name evidence="3" type="ORF">ABW99_10725</name>
</gene>
<evidence type="ECO:0000256" key="1">
    <source>
        <dbReference type="SAM" id="Phobius"/>
    </source>
</evidence>
<keyword evidence="4" id="KW-1185">Reference proteome</keyword>
<name>A0A0G3ERG4_9BURK</name>
<dbReference type="STRING" id="445709.ABW99_10725"/>
<keyword evidence="1" id="KW-0472">Membrane</keyword>
<feature type="transmembrane region" description="Helical" evidence="1">
    <location>
        <begin position="6"/>
        <end position="31"/>
    </location>
</feature>
<accession>A0A0G3ERG4</accession>
<dbReference type="RefSeq" id="WP_047214466.1">
    <property type="nucleotide sequence ID" value="NZ_CP014839.1"/>
</dbReference>
<dbReference type="EMBL" id="CP011568">
    <property type="protein sequence ID" value="AKJ68614.2"/>
    <property type="molecule type" value="Genomic_DNA"/>
</dbReference>
<feature type="domain" description="TadE-like" evidence="2">
    <location>
        <begin position="3"/>
        <end position="45"/>
    </location>
</feature>
<reference evidence="4" key="1">
    <citation type="submission" date="2015-06" db="EMBL/GenBank/DDBJ databases">
        <authorList>
            <person name="Lim Y.L."/>
            <person name="Ee R."/>
            <person name="Yong D."/>
            <person name="How K.Y."/>
            <person name="Yin W.F."/>
            <person name="Chan K.G."/>
        </authorList>
    </citation>
    <scope>NUCLEOTIDE SEQUENCE [LARGE SCALE GENOMIC DNA]</scope>
    <source>
        <strain evidence="4">DSM 25325</strain>
    </source>
</reference>